<protein>
    <recommendedName>
        <fullName evidence="3">Serine hydrolase</fullName>
    </recommendedName>
</protein>
<comment type="caution">
    <text evidence="1">The sequence shown here is derived from an EMBL/GenBank/DDBJ whole genome shotgun (WGS) entry which is preliminary data.</text>
</comment>
<accession>A0A934NA65</accession>
<organism evidence="1 2">
    <name type="scientific">Candidatus Nephthysia bennettiae</name>
    <dbReference type="NCBI Taxonomy" id="3127016"/>
    <lineage>
        <taxon>Bacteria</taxon>
        <taxon>Bacillati</taxon>
        <taxon>Candidatus Dormiibacterota</taxon>
        <taxon>Candidatus Dormibacteria</taxon>
        <taxon>Candidatus Dormibacterales</taxon>
        <taxon>Candidatus Dormibacteraceae</taxon>
        <taxon>Candidatus Nephthysia</taxon>
    </lineage>
</organism>
<reference evidence="1" key="1">
    <citation type="submission" date="2020-10" db="EMBL/GenBank/DDBJ databases">
        <title>Ca. Dormibacterota MAGs.</title>
        <authorList>
            <person name="Montgomery K."/>
        </authorList>
    </citation>
    <scope>NUCLEOTIDE SEQUENCE [LARGE SCALE GENOMIC DNA]</scope>
    <source>
        <strain evidence="1">SC8812_S17_10</strain>
    </source>
</reference>
<gene>
    <name evidence="1" type="ORF">JF922_16780</name>
</gene>
<dbReference type="Proteomes" id="UP000612893">
    <property type="component" value="Unassembled WGS sequence"/>
</dbReference>
<evidence type="ECO:0000313" key="1">
    <source>
        <dbReference type="EMBL" id="MBJ7599718.1"/>
    </source>
</evidence>
<dbReference type="EMBL" id="JAEKNR010000168">
    <property type="protein sequence ID" value="MBJ7599718.1"/>
    <property type="molecule type" value="Genomic_DNA"/>
</dbReference>
<dbReference type="InterPro" id="IPR012338">
    <property type="entry name" value="Beta-lactam/transpept-like"/>
</dbReference>
<evidence type="ECO:0000313" key="2">
    <source>
        <dbReference type="Proteomes" id="UP000612893"/>
    </source>
</evidence>
<name>A0A934NA65_9BACT</name>
<dbReference type="RefSeq" id="WP_338203314.1">
    <property type="nucleotide sequence ID" value="NZ_JAEKNR010000168.1"/>
</dbReference>
<dbReference type="AlphaFoldDB" id="A0A934NA65"/>
<keyword evidence="2" id="KW-1185">Reference proteome</keyword>
<evidence type="ECO:0008006" key="3">
    <source>
        <dbReference type="Google" id="ProtNLM"/>
    </source>
</evidence>
<sequence>MWQNGDEVNDAALVESGPEGSYVLVVCTQGLGDDPAWTLVADISRAVWRYEATR</sequence>
<dbReference type="Gene3D" id="3.40.710.10">
    <property type="entry name" value="DD-peptidase/beta-lactamase superfamily"/>
    <property type="match status" value="1"/>
</dbReference>
<proteinExistence type="predicted"/>